<sequence length="289" mass="32155">MQPVIPRTDPAPSRMSYRLQRLMLTPLYRRLIRFGLPMLVVTAAIGGYLSSEARRTALVEQVAEIRHQIETRPEFMVNLLSVEGASTSVQEDIREIFPYDLPASSFDLVLDDIRVMIEELPAVARAEVRIRQGGVLVAEITERVPVALWKTRDALNVIDIEGQVIGVVKARADRADLPVVAGDGAPEQVAEAIEILRAATPLGMDLRGLVRMGERRWDLVLADGKRILLPENGAVRALERVIVLHGAQDMLGRDLASVDMRIAARPTIRLNENAMEDWWTITQMSLGTN</sequence>
<evidence type="ECO:0000313" key="12">
    <source>
        <dbReference type="Proteomes" id="UP000030021"/>
    </source>
</evidence>
<dbReference type="InterPro" id="IPR045335">
    <property type="entry name" value="FtsQ_C_sf"/>
</dbReference>
<evidence type="ECO:0000256" key="4">
    <source>
        <dbReference type="ARBA" id="ARBA00022618"/>
    </source>
</evidence>
<keyword evidence="2 9" id="KW-1003">Cell membrane</keyword>
<dbReference type="PROSITE" id="PS51779">
    <property type="entry name" value="POTRA"/>
    <property type="match status" value="1"/>
</dbReference>
<dbReference type="InterPro" id="IPR026579">
    <property type="entry name" value="FtsQ"/>
</dbReference>
<feature type="domain" description="POTRA" evidence="10">
    <location>
        <begin position="75"/>
        <end position="143"/>
    </location>
</feature>
<gene>
    <name evidence="9" type="primary">ftsQ</name>
    <name evidence="11" type="ORF">rosmuc_02081</name>
</gene>
<evidence type="ECO:0000256" key="8">
    <source>
        <dbReference type="ARBA" id="ARBA00023306"/>
    </source>
</evidence>
<dbReference type="HOGENOM" id="CLU_061141_0_0_5"/>
<keyword evidence="5 9" id="KW-0812">Transmembrane</keyword>
<protein>
    <recommendedName>
        <fullName evidence="9">Cell division protein FtsQ</fullName>
    </recommendedName>
</protein>
<evidence type="ECO:0000256" key="6">
    <source>
        <dbReference type="ARBA" id="ARBA00022989"/>
    </source>
</evidence>
<dbReference type="PANTHER" id="PTHR35851:SF1">
    <property type="entry name" value="CELL DIVISION PROTEIN FTSQ"/>
    <property type="match status" value="1"/>
</dbReference>
<dbReference type="PANTHER" id="PTHR35851">
    <property type="entry name" value="CELL DIVISION PROTEIN FTSQ"/>
    <property type="match status" value="1"/>
</dbReference>
<dbReference type="PATRIC" id="fig|1288298.3.peg.2098"/>
<evidence type="ECO:0000256" key="1">
    <source>
        <dbReference type="ARBA" id="ARBA00004370"/>
    </source>
</evidence>
<evidence type="ECO:0000256" key="5">
    <source>
        <dbReference type="ARBA" id="ARBA00022692"/>
    </source>
</evidence>
<name>A0A0A0HQR5_9RHOB</name>
<dbReference type="Proteomes" id="UP000030021">
    <property type="component" value="Unassembled WGS sequence"/>
</dbReference>
<dbReference type="InterPro" id="IPR005548">
    <property type="entry name" value="Cell_div_FtsQ/DivIB_C"/>
</dbReference>
<dbReference type="GO" id="GO:0005886">
    <property type="term" value="C:plasma membrane"/>
    <property type="evidence" value="ECO:0007669"/>
    <property type="project" value="UniProtKB-SubCell"/>
</dbReference>
<keyword evidence="8 9" id="KW-0131">Cell cycle</keyword>
<keyword evidence="6 9" id="KW-1133">Transmembrane helix</keyword>
<proteinExistence type="inferred from homology"/>
<keyword evidence="4 9" id="KW-0132">Cell division</keyword>
<dbReference type="Pfam" id="PF03799">
    <property type="entry name" value="FtsQ_DivIB_C"/>
    <property type="match status" value="1"/>
</dbReference>
<reference evidence="11 12" key="1">
    <citation type="submission" date="2013-01" db="EMBL/GenBank/DDBJ databases">
        <authorList>
            <person name="Fiebig A."/>
            <person name="Goeker M."/>
            <person name="Klenk H.-P.P."/>
        </authorList>
    </citation>
    <scope>NUCLEOTIDE SEQUENCE [LARGE SCALE GENOMIC DNA]</scope>
    <source>
        <strain evidence="11 12">DSM 17069</strain>
    </source>
</reference>
<evidence type="ECO:0000256" key="7">
    <source>
        <dbReference type="ARBA" id="ARBA00023136"/>
    </source>
</evidence>
<organism evidence="11 12">
    <name type="scientific">Roseovarius mucosus DSM 17069</name>
    <dbReference type="NCBI Taxonomy" id="1288298"/>
    <lineage>
        <taxon>Bacteria</taxon>
        <taxon>Pseudomonadati</taxon>
        <taxon>Pseudomonadota</taxon>
        <taxon>Alphaproteobacteria</taxon>
        <taxon>Rhodobacterales</taxon>
        <taxon>Roseobacteraceae</taxon>
        <taxon>Roseovarius</taxon>
    </lineage>
</organism>
<comment type="subcellular location">
    <subcellularLocation>
        <location evidence="9">Cell inner membrane</location>
        <topology evidence="9">Single-pass type II membrane protein</topology>
    </subcellularLocation>
    <subcellularLocation>
        <location evidence="1">Membrane</location>
    </subcellularLocation>
    <text evidence="9">Localizes to the division septum.</text>
</comment>
<dbReference type="STRING" id="215743.ROSMUCSMR3_01025"/>
<dbReference type="OrthoDB" id="9783091at2"/>
<comment type="similarity">
    <text evidence="9">Belongs to the FtsQ/DivIB family. FtsQ subfamily.</text>
</comment>
<dbReference type="Gene3D" id="3.40.50.11690">
    <property type="entry name" value="Cell division protein FtsQ/DivIB"/>
    <property type="match status" value="1"/>
</dbReference>
<evidence type="ECO:0000313" key="11">
    <source>
        <dbReference type="EMBL" id="KGM88383.1"/>
    </source>
</evidence>
<keyword evidence="3 9" id="KW-0997">Cell inner membrane</keyword>
<dbReference type="InterPro" id="IPR034746">
    <property type="entry name" value="POTRA"/>
</dbReference>
<evidence type="ECO:0000259" key="10">
    <source>
        <dbReference type="PROSITE" id="PS51779"/>
    </source>
</evidence>
<comment type="function">
    <text evidence="9">Essential cell division protein.</text>
</comment>
<accession>A0A0A0HQR5</accession>
<dbReference type="HAMAP" id="MF_00911">
    <property type="entry name" value="FtsQ_subfam"/>
    <property type="match status" value="1"/>
</dbReference>
<dbReference type="RefSeq" id="WP_037272919.1">
    <property type="nucleotide sequence ID" value="NZ_KN293979.1"/>
</dbReference>
<comment type="caution">
    <text evidence="11">The sequence shown here is derived from an EMBL/GenBank/DDBJ whole genome shotgun (WGS) entry which is preliminary data.</text>
</comment>
<keyword evidence="7 9" id="KW-0472">Membrane</keyword>
<dbReference type="GO" id="GO:0090529">
    <property type="term" value="P:cell septum assembly"/>
    <property type="evidence" value="ECO:0007669"/>
    <property type="project" value="InterPro"/>
</dbReference>
<dbReference type="GO" id="GO:0032153">
    <property type="term" value="C:cell division site"/>
    <property type="evidence" value="ECO:0007669"/>
    <property type="project" value="UniProtKB-UniRule"/>
</dbReference>
<dbReference type="GO" id="GO:0043093">
    <property type="term" value="P:FtsZ-dependent cytokinesis"/>
    <property type="evidence" value="ECO:0007669"/>
    <property type="project" value="UniProtKB-UniRule"/>
</dbReference>
<dbReference type="eggNOG" id="COG1589">
    <property type="taxonomic scope" value="Bacteria"/>
</dbReference>
<dbReference type="AlphaFoldDB" id="A0A0A0HQR5"/>
<evidence type="ECO:0000256" key="3">
    <source>
        <dbReference type="ARBA" id="ARBA00022519"/>
    </source>
</evidence>
<evidence type="ECO:0000256" key="9">
    <source>
        <dbReference type="HAMAP-Rule" id="MF_00911"/>
    </source>
</evidence>
<dbReference type="EMBL" id="AONH01000010">
    <property type="protein sequence ID" value="KGM88383.1"/>
    <property type="molecule type" value="Genomic_DNA"/>
</dbReference>
<evidence type="ECO:0000256" key="2">
    <source>
        <dbReference type="ARBA" id="ARBA00022475"/>
    </source>
</evidence>